<dbReference type="EMBL" id="BIFQ01000001">
    <property type="protein sequence ID" value="GCE05316.1"/>
    <property type="molecule type" value="Genomic_DNA"/>
</dbReference>
<dbReference type="AlphaFoldDB" id="A0A401ZEP5"/>
<dbReference type="InterPro" id="IPR050266">
    <property type="entry name" value="AB_hydrolase_sf"/>
</dbReference>
<keyword evidence="3" id="KW-1185">Reference proteome</keyword>
<dbReference type="InterPro" id="IPR000073">
    <property type="entry name" value="AB_hydrolase_1"/>
</dbReference>
<dbReference type="PANTHER" id="PTHR43798">
    <property type="entry name" value="MONOACYLGLYCEROL LIPASE"/>
    <property type="match status" value="1"/>
</dbReference>
<feature type="domain" description="AB hydrolase-1" evidence="1">
    <location>
        <begin position="27"/>
        <end position="253"/>
    </location>
</feature>
<evidence type="ECO:0000313" key="3">
    <source>
        <dbReference type="Proteomes" id="UP000287224"/>
    </source>
</evidence>
<comment type="caution">
    <text evidence="2">The sequence shown here is derived from an EMBL/GenBank/DDBJ whole genome shotgun (WGS) entry which is preliminary data.</text>
</comment>
<dbReference type="RefSeq" id="WP_126596372.1">
    <property type="nucleotide sequence ID" value="NZ_BIFQ01000001.1"/>
</dbReference>
<dbReference type="Pfam" id="PF00561">
    <property type="entry name" value="Abhydrolase_1"/>
    <property type="match status" value="1"/>
</dbReference>
<reference evidence="3" key="1">
    <citation type="submission" date="2018-12" db="EMBL/GenBank/DDBJ databases">
        <title>Tengunoibacter tsumagoiensis gen. nov., sp. nov., Dictyobacter kobayashii sp. nov., D. alpinus sp. nov., and D. joshuensis sp. nov. and description of Dictyobacteraceae fam. nov. within the order Ktedonobacterales isolated from Tengu-no-mugimeshi.</title>
        <authorList>
            <person name="Wang C.M."/>
            <person name="Zheng Y."/>
            <person name="Sakai Y."/>
            <person name="Toyoda A."/>
            <person name="Minakuchi Y."/>
            <person name="Abe K."/>
            <person name="Yokota A."/>
            <person name="Yabe S."/>
        </authorList>
    </citation>
    <scope>NUCLEOTIDE SEQUENCE [LARGE SCALE GENOMIC DNA]</scope>
    <source>
        <strain evidence="3">S-27</strain>
    </source>
</reference>
<gene>
    <name evidence="2" type="ORF">KDAU_26450</name>
</gene>
<dbReference type="InterPro" id="IPR029058">
    <property type="entry name" value="AB_hydrolase_fold"/>
</dbReference>
<evidence type="ECO:0000313" key="2">
    <source>
        <dbReference type="EMBL" id="GCE05316.1"/>
    </source>
</evidence>
<dbReference type="OrthoDB" id="9775557at2"/>
<dbReference type="Gene3D" id="3.40.50.1820">
    <property type="entry name" value="alpha/beta hydrolase"/>
    <property type="match status" value="1"/>
</dbReference>
<organism evidence="2 3">
    <name type="scientific">Dictyobacter aurantiacus</name>
    <dbReference type="NCBI Taxonomy" id="1936993"/>
    <lineage>
        <taxon>Bacteria</taxon>
        <taxon>Bacillati</taxon>
        <taxon>Chloroflexota</taxon>
        <taxon>Ktedonobacteria</taxon>
        <taxon>Ktedonobacterales</taxon>
        <taxon>Dictyobacteraceae</taxon>
        <taxon>Dictyobacter</taxon>
    </lineage>
</organism>
<proteinExistence type="predicted"/>
<protein>
    <recommendedName>
        <fullName evidence="1">AB hydrolase-1 domain-containing protein</fullName>
    </recommendedName>
</protein>
<sequence>MSRWFEDHVQANDVRLHYYRTGDATKPPLLLLHGFTDAGLCWTAVAKKLEADYDVVMPDARGHGLSGAAANGFTTELLVSDVATIIQTLQLQPVTLLGHSMGAHTAAHVTRRYPELVRSVLLEDPPWRGFETEPLSGEEESGLEQWATNMRELQKQPLSERIEDAADFNPYWLPDDVNTWAEAQGQFQVEVFNQGLYQVSSEWKAIVPALPRPGLLITGDPVRGAIVTPGVARQALETWPAGRLINIAGAGHSIRRDRHQDFVTTVRRFLEKNNEEK</sequence>
<dbReference type="SUPFAM" id="SSF53474">
    <property type="entry name" value="alpha/beta-Hydrolases"/>
    <property type="match status" value="1"/>
</dbReference>
<name>A0A401ZEP5_9CHLR</name>
<evidence type="ECO:0000259" key="1">
    <source>
        <dbReference type="Pfam" id="PF00561"/>
    </source>
</evidence>
<dbReference type="Proteomes" id="UP000287224">
    <property type="component" value="Unassembled WGS sequence"/>
</dbReference>
<accession>A0A401ZEP5</accession>